<evidence type="ECO:0000256" key="7">
    <source>
        <dbReference type="ARBA" id="ARBA00022729"/>
    </source>
</evidence>
<name>A0A972NNQ2_9BURK</name>
<feature type="domain" description="Trimeric autotransporter adhesin YadA-like stalk" evidence="13">
    <location>
        <begin position="254"/>
        <end position="291"/>
    </location>
</feature>
<keyword evidence="6" id="KW-0812">Transmembrane</keyword>
<dbReference type="Gene3D" id="3.30.1300.30">
    <property type="entry name" value="GSPII I/J protein-like"/>
    <property type="match status" value="1"/>
</dbReference>
<evidence type="ECO:0000256" key="2">
    <source>
        <dbReference type="ARBA" id="ARBA00004442"/>
    </source>
</evidence>
<dbReference type="GO" id="GO:0009279">
    <property type="term" value="C:cell outer membrane"/>
    <property type="evidence" value="ECO:0007669"/>
    <property type="project" value="UniProtKB-SubCell"/>
</dbReference>
<proteinExistence type="inferred from homology"/>
<feature type="domain" description="Trimeric autotransporter adhesin YadA-like stalk" evidence="13">
    <location>
        <begin position="687"/>
        <end position="718"/>
    </location>
</feature>
<feature type="domain" description="Trimeric autotransporter adhesin YadA-like stalk" evidence="13">
    <location>
        <begin position="81"/>
        <end position="121"/>
    </location>
</feature>
<feature type="domain" description="Trimeric autotransporter adhesin YadA-like stalk" evidence="13">
    <location>
        <begin position="779"/>
        <end position="812"/>
    </location>
</feature>
<feature type="domain" description="Trimeric autotransporter adhesin YadA-like stalk" evidence="13">
    <location>
        <begin position="970"/>
        <end position="1012"/>
    </location>
</feature>
<organism evidence="14 15">
    <name type="scientific">Paraburkholderia elongata</name>
    <dbReference type="NCBI Taxonomy" id="2675747"/>
    <lineage>
        <taxon>Bacteria</taxon>
        <taxon>Pseudomonadati</taxon>
        <taxon>Pseudomonadota</taxon>
        <taxon>Betaproteobacteria</taxon>
        <taxon>Burkholderiales</taxon>
        <taxon>Burkholderiaceae</taxon>
        <taxon>Paraburkholderia</taxon>
    </lineage>
</organism>
<evidence type="ECO:0000259" key="12">
    <source>
        <dbReference type="Pfam" id="PF05658"/>
    </source>
</evidence>
<feature type="domain" description="Trimeric autotransporter adhesin YadA-like head" evidence="12">
    <location>
        <begin position="38"/>
        <end position="63"/>
    </location>
</feature>
<evidence type="ECO:0000313" key="15">
    <source>
        <dbReference type="Proteomes" id="UP000655523"/>
    </source>
</evidence>
<keyword evidence="7" id="KW-0732">Signal</keyword>
<feature type="domain" description="Trimeric autotransporter adhesin YadA-like head" evidence="12">
    <location>
        <begin position="224"/>
        <end position="249"/>
    </location>
</feature>
<evidence type="ECO:0000256" key="10">
    <source>
        <dbReference type="ARBA" id="ARBA00023237"/>
    </source>
</evidence>
<keyword evidence="8" id="KW-0653">Protein transport</keyword>
<keyword evidence="5" id="KW-1134">Transmembrane beta strand</keyword>
<dbReference type="InterPro" id="IPR011049">
    <property type="entry name" value="Serralysin-like_metalloprot_C"/>
</dbReference>
<keyword evidence="4" id="KW-0813">Transport</keyword>
<keyword evidence="9" id="KW-0472">Membrane</keyword>
<gene>
    <name evidence="14" type="ORF">GNZ13_15330</name>
</gene>
<dbReference type="Gene3D" id="2.60.40.4050">
    <property type="match status" value="3"/>
</dbReference>
<feature type="domain" description="Trimeric autotransporter adhesin YadA-like head" evidence="12">
    <location>
        <begin position="646"/>
        <end position="669"/>
    </location>
</feature>
<dbReference type="Proteomes" id="UP000655523">
    <property type="component" value="Unassembled WGS sequence"/>
</dbReference>
<comment type="caution">
    <text evidence="14">The sequence shown here is derived from an EMBL/GenBank/DDBJ whole genome shotgun (WGS) entry which is preliminary data.</text>
</comment>
<dbReference type="InterPro" id="IPR045584">
    <property type="entry name" value="Pilin-like"/>
</dbReference>
<evidence type="ECO:0000256" key="6">
    <source>
        <dbReference type="ARBA" id="ARBA00022692"/>
    </source>
</evidence>
<feature type="domain" description="Trimeric autotransporter adhesin YadA-like head" evidence="12">
    <location>
        <begin position="402"/>
        <end position="428"/>
    </location>
</feature>
<feature type="domain" description="Trimeric autotransporter adhesin YadA-like head" evidence="12">
    <location>
        <begin position="602"/>
        <end position="625"/>
    </location>
</feature>
<evidence type="ECO:0000259" key="11">
    <source>
        <dbReference type="Pfam" id="PF03895"/>
    </source>
</evidence>
<dbReference type="InterPro" id="IPR005594">
    <property type="entry name" value="YadA_C"/>
</dbReference>
<feature type="domain" description="Trimeric autotransporter adhesin YadA-like stalk" evidence="13">
    <location>
        <begin position="460"/>
        <end position="481"/>
    </location>
</feature>
<dbReference type="Gene3D" id="1.20.5.170">
    <property type="match status" value="7"/>
</dbReference>
<accession>A0A972NNQ2</accession>
<dbReference type="SUPFAM" id="SSF101967">
    <property type="entry name" value="Adhesin YadA, collagen-binding domain"/>
    <property type="match status" value="6"/>
</dbReference>
<dbReference type="Pfam" id="PF05662">
    <property type="entry name" value="YadA_stalk"/>
    <property type="match status" value="11"/>
</dbReference>
<dbReference type="SUPFAM" id="SSF54523">
    <property type="entry name" value="Pili subunits"/>
    <property type="match status" value="1"/>
</dbReference>
<sequence>MALLAAVAATGIDAIVNGQAALASDLQSFAADSHAMSEGFNSVAGGSNAIAGNDYSVALGSGSIADRVNTGSVGSYGAERQITSVAAGTAATGSVNVGQLNQTNQNVTNVAGNLANVTNNLANVTNTVSNVVNNGGADSPFVAFGVPTDNAMGGSNPRTDTAPANAAARGSTAVGRGSFVNASATQGTAIGELAEVDGAGGIALGTAAVSVARFSTALGAASSATGFNSVALGQRSVADRDNTVSVGSSTLQRQIANVAAGTQNTDAVNLAQIKAMGANVDNSGNVWSNFVAYDDMTMGKLTLKGANGTKITGLAAGTVAAGSTDAVNGAQLYNTANSVAATLGGGTAVNRDGTISAPGYVISGSTYANVGDALQAINIVAGDPTDASKYVKVVSVASAATASGGEAVAIGGSAFASGNGAVAIGSRAAAGYANSTAIGTNAMTYAANTVSVGSRGAERRITNLASGRDMTDAATVGQVYDILIGTNSSTASQLNALQTQVTQNAQQTSGVKSMLLGAPSVTSYIAVSENVTPGGTATTTSGDMNAMAIGPVADAEGIDALAVGAGAYAAANEATAVGSSANARSLNSTAIGAGASVGVMSDNSLAIGYNANVVATNAMAMGTGAIVQESGGVAIGYNAKILKGATNSMAFGVGATASQANSIALGNDSVADRVNAISVGSTAQRRQIINVAAGTFDSDAATVGQLKSVNAALGGGAAINQDGSITSPAYVIGGTTYNDVGAALASIATDSIAASADALQYDTAKHDVATLGNAGTPVKLTNVADGALNAGSSDAVTGAQMYDTNQAVEKNTADMASMTTNIDNGAIGLVQQDSVSRDLTVAKGTDGKHVDFTGTAGSRELLGVAAGTTAGSAVNLGQISPVVSSLGGGATVNADGSVTRPTYHVQAGTQTTVGGALSSLDTNLSLLQTQINAGGIGLVTQDPVSHDLLVGAATDGMHVNMAGTSGNRAISGVAPGAINAISDQAVNGSQLFATNEAVAQNASDIAANTGSITNLDQRVTDNTTQITNLDARTTTIEGDVSNITNQITNGEIGLVQQDQTSRNLTVAKDTDGASVDFTGTSGVRELTGIAAGTTDTSAVNVGQIKPMVTALGGGAQINADGSLTGPTYHLQGATQTTVGDALGSLDTGLTTLQQNMETGGIGIVTQDPVSRTINVGATTDGSLINLAGTSGNRVLTGVAPGAVNAASTDAVNGSQLYTHAASTAVALGGGSTVNPDGSVTAPSYNVGGTVVSNVGSAITNLDGRVTQNTSDIAGLQTTIGNISGSVANALQYDSSAHDKVTLGGTAANAPKVTLTNLQDGEVSATSTDAVTGAQLWNTNQQIGNLGQQIGDLGQSVKNTQVTGSSYVAVNSTGNAAQAIGNGTVAIGGGAKASAPNSVAIGEGSVADQSNTVSVGSTGNERRITNVAAGQAPGDAVNMQQFQGGMNDIARNAYSGTASAIALTMVPEVDANKNLAIGVGTAGYKGYQAVAVGLSARVTQSLKVKLGAGISSAATTVGAGAAYQW</sequence>
<reference evidence="14 15" key="1">
    <citation type="submission" date="2019-11" db="EMBL/GenBank/DDBJ databases">
        <title>Metabolism of dissolved organic matter in forest soils.</title>
        <authorList>
            <person name="Cyle K.T."/>
            <person name="Wilhelm R.C."/>
            <person name="Martinez C.E."/>
        </authorList>
    </citation>
    <scope>NUCLEOTIDE SEQUENCE [LARGE SCALE GENOMIC DNA]</scope>
    <source>
        <strain evidence="14 15">5N</strain>
    </source>
</reference>
<keyword evidence="10" id="KW-0998">Cell outer membrane</keyword>
<evidence type="ECO:0000256" key="5">
    <source>
        <dbReference type="ARBA" id="ARBA00022452"/>
    </source>
</evidence>
<dbReference type="InterPro" id="IPR008635">
    <property type="entry name" value="Coiled_stalk_dom"/>
</dbReference>
<feature type="domain" description="Trimeric autotransporter adhesin YadA-like stalk" evidence="13">
    <location>
        <begin position="1422"/>
        <end position="1452"/>
    </location>
</feature>
<comment type="similarity">
    <text evidence="3">Belongs to the autotransporter-2 (AT-2) (TC 1.B.40) family.</text>
</comment>
<dbReference type="GO" id="GO:0015031">
    <property type="term" value="P:protein transport"/>
    <property type="evidence" value="ECO:0007669"/>
    <property type="project" value="UniProtKB-KW"/>
</dbReference>
<feature type="domain" description="Trimeric autotransporter adhesin YadA-like C-terminal membrane anchor" evidence="11">
    <location>
        <begin position="1466"/>
        <end position="1524"/>
    </location>
</feature>
<protein>
    <submittedName>
        <fullName evidence="14">Hemagglutinin</fullName>
    </submittedName>
</protein>
<evidence type="ECO:0000259" key="13">
    <source>
        <dbReference type="Pfam" id="PF05662"/>
    </source>
</evidence>
<dbReference type="Gene3D" id="1.20.5.340">
    <property type="match status" value="1"/>
</dbReference>
<feature type="domain" description="Trimeric autotransporter adhesin YadA-like stalk" evidence="13">
    <location>
        <begin position="1087"/>
        <end position="1118"/>
    </location>
</feature>
<feature type="domain" description="Trimeric autotransporter adhesin YadA-like head" evidence="12">
    <location>
        <begin position="571"/>
        <end position="595"/>
    </location>
</feature>
<evidence type="ECO:0000256" key="9">
    <source>
        <dbReference type="ARBA" id="ARBA00023136"/>
    </source>
</evidence>
<feature type="domain" description="Trimeric autotransporter adhesin YadA-like head" evidence="12">
    <location>
        <begin position="1378"/>
        <end position="1401"/>
    </location>
</feature>
<dbReference type="InterPro" id="IPR008640">
    <property type="entry name" value="Adhesin_Head_dom"/>
</dbReference>
<evidence type="ECO:0000256" key="8">
    <source>
        <dbReference type="ARBA" id="ARBA00022927"/>
    </source>
</evidence>
<dbReference type="GO" id="GO:0009986">
    <property type="term" value="C:cell surface"/>
    <property type="evidence" value="ECO:0007669"/>
    <property type="project" value="UniProtKB-SubCell"/>
</dbReference>
<feature type="domain" description="Trimeric autotransporter adhesin YadA-like head" evidence="12">
    <location>
        <begin position="434"/>
        <end position="454"/>
    </location>
</feature>
<keyword evidence="15" id="KW-1185">Reference proteome</keyword>
<evidence type="ECO:0000256" key="4">
    <source>
        <dbReference type="ARBA" id="ARBA00022448"/>
    </source>
</evidence>
<evidence type="ECO:0000256" key="3">
    <source>
        <dbReference type="ARBA" id="ARBA00005848"/>
    </source>
</evidence>
<evidence type="ECO:0000256" key="1">
    <source>
        <dbReference type="ARBA" id="ARBA00004241"/>
    </source>
</evidence>
<feature type="domain" description="Trimeric autotransporter adhesin YadA-like stalk" evidence="13">
    <location>
        <begin position="1195"/>
        <end position="1236"/>
    </location>
</feature>
<dbReference type="Pfam" id="PF05658">
    <property type="entry name" value="YadA_head"/>
    <property type="match status" value="10"/>
</dbReference>
<comment type="subcellular location">
    <subcellularLocation>
        <location evidence="2">Cell outer membrane</location>
    </subcellularLocation>
    <subcellularLocation>
        <location evidence="1">Cell surface</location>
    </subcellularLocation>
</comment>
<feature type="domain" description="Trimeric autotransporter adhesin YadA-like head" evidence="12">
    <location>
        <begin position="545"/>
        <end position="567"/>
    </location>
</feature>
<dbReference type="EMBL" id="WOEZ01000074">
    <property type="protein sequence ID" value="NPT55929.1"/>
    <property type="molecule type" value="Genomic_DNA"/>
</dbReference>
<feature type="domain" description="Trimeric autotransporter adhesin YadA-like stalk" evidence="13">
    <location>
        <begin position="1314"/>
        <end position="1355"/>
    </location>
</feature>
<dbReference type="Pfam" id="PF03895">
    <property type="entry name" value="YadA_anchor"/>
    <property type="match status" value="1"/>
</dbReference>
<dbReference type="Gene3D" id="2.150.10.10">
    <property type="entry name" value="Serralysin-like metalloprotease, C-terminal"/>
    <property type="match status" value="4"/>
</dbReference>
<feature type="domain" description="Trimeric autotransporter adhesin YadA-like head" evidence="12">
    <location>
        <begin position="182"/>
        <end position="207"/>
    </location>
</feature>
<feature type="domain" description="Trimeric autotransporter adhesin YadA-like stalk" evidence="13">
    <location>
        <begin position="310"/>
        <end position="353"/>
    </location>
</feature>
<evidence type="ECO:0000313" key="14">
    <source>
        <dbReference type="EMBL" id="NPT55929.1"/>
    </source>
</evidence>